<comment type="caution">
    <text evidence="2">The sequence shown here is derived from an EMBL/GenBank/DDBJ whole genome shotgun (WGS) entry which is preliminary data.</text>
</comment>
<dbReference type="EMBL" id="JAAFOW010002650">
    <property type="protein sequence ID" value="KAF5256482.1"/>
    <property type="molecule type" value="Genomic_DNA"/>
</dbReference>
<feature type="transmembrane region" description="Helical" evidence="1">
    <location>
        <begin position="426"/>
        <end position="448"/>
    </location>
</feature>
<keyword evidence="1" id="KW-1133">Transmembrane helix</keyword>
<keyword evidence="1" id="KW-0812">Transmembrane</keyword>
<feature type="transmembrane region" description="Helical" evidence="1">
    <location>
        <begin position="50"/>
        <end position="78"/>
    </location>
</feature>
<accession>A0A8H5A082</accession>
<evidence type="ECO:0000313" key="2">
    <source>
        <dbReference type="EMBL" id="KAF5256482.1"/>
    </source>
</evidence>
<proteinExistence type="predicted"/>
<evidence type="ECO:0000313" key="3">
    <source>
        <dbReference type="Proteomes" id="UP000558688"/>
    </source>
</evidence>
<feature type="transmembrane region" description="Helical" evidence="1">
    <location>
        <begin position="6"/>
        <end position="25"/>
    </location>
</feature>
<dbReference type="Proteomes" id="UP000558688">
    <property type="component" value="Unassembled WGS sequence"/>
</dbReference>
<evidence type="ECO:0000256" key="1">
    <source>
        <dbReference type="SAM" id="Phobius"/>
    </source>
</evidence>
<name>A0A8H5A082_FUSOX</name>
<protein>
    <submittedName>
        <fullName evidence="2">Uncharacterized protein</fullName>
    </submittedName>
</protein>
<organism evidence="2 3">
    <name type="scientific">Fusarium oxysporum</name>
    <name type="common">Fusarium vascular wilt</name>
    <dbReference type="NCBI Taxonomy" id="5507"/>
    <lineage>
        <taxon>Eukaryota</taxon>
        <taxon>Fungi</taxon>
        <taxon>Dikarya</taxon>
        <taxon>Ascomycota</taxon>
        <taxon>Pezizomycotina</taxon>
        <taxon>Sordariomycetes</taxon>
        <taxon>Hypocreomycetidae</taxon>
        <taxon>Hypocreales</taxon>
        <taxon>Nectriaceae</taxon>
        <taxon>Fusarium</taxon>
        <taxon>Fusarium oxysporum species complex</taxon>
    </lineage>
</organism>
<feature type="transmembrane region" description="Helical" evidence="1">
    <location>
        <begin position="121"/>
        <end position="141"/>
    </location>
</feature>
<sequence length="518" mass="56538">MIILTFGTGVILFSVALLIVLWQCADKARSRHHRAEFWDKIVFDDWSTRLVTICSTAIQASMGFQIGLAAAAMAAVILETTGSCFSDTAMLSIQRASSSSAGPTDLLPTAWRHCLAGRPLGFLYLVILALKLFVALVSTLAKTRSRVRPMAHWRFAESRPAEMETGLRTENAVDTGDIYRAMLPFDSPQDRATLEYYAGPAVVVNQRTACFAPTLDNVALIYKLNDGSAAGGLYLNASIAVENQIDFIGTDPSKLGKINCSALDGIAPVSNEKTQDSSPLEIPKALDNLAFRRDGPWTTAFTANGTDVFNATICYISQNLPHKYNVTMTGRSVPSEPEFLAEWSTLMAAENGTGILQQLGIGISPDNTRGRGILDLQVHSGPDLWADPDDGMQMLYYDWLPNFNPTREVKTIHAQEVLIPQHWRGFVVVMAIIVAHFVVTALTMVLFAQRTESSLLGNAWQAVSQVVSPDTQDIIRAAGSEGIKDKDMEVLTRSTGRDKEVIALSSGVDSGRTELRVY</sequence>
<reference evidence="2" key="1">
    <citation type="submission" date="2020-02" db="EMBL/GenBank/DDBJ databases">
        <title>Identification and distribution of gene clusters putatively required for synthesis of sphingolipid metabolism inhibitors in phylogenetically diverse species of the filamentous fungus Fusarium.</title>
        <authorList>
            <person name="Kim H.-S."/>
            <person name="Busman M."/>
            <person name="Brown D.W."/>
            <person name="Divon H."/>
            <person name="Uhlig S."/>
            <person name="Proctor R.H."/>
        </authorList>
    </citation>
    <scope>NUCLEOTIDE SEQUENCE [LARGE SCALE GENOMIC DNA]</scope>
    <source>
        <strain evidence="2">NRRL 39464</strain>
    </source>
</reference>
<gene>
    <name evidence="2" type="ORF">FOXYS1_13041</name>
</gene>
<dbReference type="AlphaFoldDB" id="A0A8H5A082"/>
<keyword evidence="1" id="KW-0472">Membrane</keyword>